<evidence type="ECO:0000313" key="3">
    <source>
        <dbReference type="Proteomes" id="UP000001072"/>
    </source>
</evidence>
<feature type="signal peptide" evidence="1">
    <location>
        <begin position="1"/>
        <end position="18"/>
    </location>
</feature>
<evidence type="ECO:0000313" key="2">
    <source>
        <dbReference type="EMBL" id="EGF96907.1"/>
    </source>
</evidence>
<proteinExistence type="predicted"/>
<accession>F4SEL9</accession>
<dbReference type="VEuPathDB" id="FungiDB:MELLADRAFT_70345"/>
<dbReference type="InParanoid" id="F4SEL9"/>
<dbReference type="Proteomes" id="UP000001072">
    <property type="component" value="Unassembled WGS sequence"/>
</dbReference>
<protein>
    <submittedName>
        <fullName evidence="2">Secreted protein</fullName>
    </submittedName>
</protein>
<dbReference type="EMBL" id="GL883503">
    <property type="protein sequence ID" value="EGF96907.1"/>
    <property type="molecule type" value="Genomic_DNA"/>
</dbReference>
<dbReference type="RefSeq" id="XP_007419824.1">
    <property type="nucleotide sequence ID" value="XM_007419762.1"/>
</dbReference>
<dbReference type="GeneID" id="18931498"/>
<organism evidence="3">
    <name type="scientific">Melampsora larici-populina (strain 98AG31 / pathotype 3-4-7)</name>
    <name type="common">Poplar leaf rust fungus</name>
    <dbReference type="NCBI Taxonomy" id="747676"/>
    <lineage>
        <taxon>Eukaryota</taxon>
        <taxon>Fungi</taxon>
        <taxon>Dikarya</taxon>
        <taxon>Basidiomycota</taxon>
        <taxon>Pucciniomycotina</taxon>
        <taxon>Pucciniomycetes</taxon>
        <taxon>Pucciniales</taxon>
        <taxon>Melampsoraceae</taxon>
        <taxon>Melampsora</taxon>
    </lineage>
</organism>
<dbReference type="KEGG" id="mlr:MELLADRAFT_70345"/>
<feature type="chain" id="PRO_5003321445" evidence="1">
    <location>
        <begin position="19"/>
        <end position="182"/>
    </location>
</feature>
<sequence>MNSFILIGALLQCLYVMATPQGYQHLEARQADALAPVTIGSVYRRATSPPNLMTCQSGLDKKVVNLQDCKKVATYMASHKLPCANYKSCALMTRASIGQPQAVQVTSSTELRYSFSMYFDESCQVTRQVKPRSKDFPETVDSNLYLTAGICAVGDPTCPTGEQVTTCSPEVSAFLKDLPLAA</sequence>
<dbReference type="AlphaFoldDB" id="F4SEL9"/>
<reference evidence="3" key="1">
    <citation type="journal article" date="2011" name="Proc. Natl. Acad. Sci. U.S.A.">
        <title>Obligate biotrophy features unraveled by the genomic analysis of rust fungi.</title>
        <authorList>
            <person name="Duplessis S."/>
            <person name="Cuomo C.A."/>
            <person name="Lin Y.-C."/>
            <person name="Aerts A."/>
            <person name="Tisserant E."/>
            <person name="Veneault-Fourrey C."/>
            <person name="Joly D.L."/>
            <person name="Hacquard S."/>
            <person name="Amselem J."/>
            <person name="Cantarel B.L."/>
            <person name="Chiu R."/>
            <person name="Coutinho P.M."/>
            <person name="Feau N."/>
            <person name="Field M."/>
            <person name="Frey P."/>
            <person name="Gelhaye E."/>
            <person name="Goldberg J."/>
            <person name="Grabherr M.G."/>
            <person name="Kodira C.D."/>
            <person name="Kohler A."/>
            <person name="Kuees U."/>
            <person name="Lindquist E.A."/>
            <person name="Lucas S.M."/>
            <person name="Mago R."/>
            <person name="Mauceli E."/>
            <person name="Morin E."/>
            <person name="Murat C."/>
            <person name="Pangilinan J.L."/>
            <person name="Park R."/>
            <person name="Pearson M."/>
            <person name="Quesneville H."/>
            <person name="Rouhier N."/>
            <person name="Sakthikumar S."/>
            <person name="Salamov A.A."/>
            <person name="Schmutz J."/>
            <person name="Selles B."/>
            <person name="Shapiro H."/>
            <person name="Tanguay P."/>
            <person name="Tuskan G.A."/>
            <person name="Henrissat B."/>
            <person name="Van de Peer Y."/>
            <person name="Rouze P."/>
            <person name="Ellis J.G."/>
            <person name="Dodds P.N."/>
            <person name="Schein J.E."/>
            <person name="Zhong S."/>
            <person name="Hamelin R.C."/>
            <person name="Grigoriev I.V."/>
            <person name="Szabo L.J."/>
            <person name="Martin F."/>
        </authorList>
    </citation>
    <scope>NUCLEOTIDE SEQUENCE [LARGE SCALE GENOMIC DNA]</scope>
    <source>
        <strain evidence="3">98AG31 / pathotype 3-4-7</strain>
    </source>
</reference>
<keyword evidence="1" id="KW-0732">Signal</keyword>
<name>F4SEL9_MELLP</name>
<gene>
    <name evidence="2" type="ORF">MELLADRAFT_70345</name>
</gene>
<dbReference type="OrthoDB" id="2509651at2759"/>
<keyword evidence="3" id="KW-1185">Reference proteome</keyword>
<dbReference type="HOGENOM" id="CLU_1461624_0_0_1"/>
<evidence type="ECO:0000256" key="1">
    <source>
        <dbReference type="SAM" id="SignalP"/>
    </source>
</evidence>